<dbReference type="EMBL" id="KZ826320">
    <property type="protein sequence ID" value="PYI10754.1"/>
    <property type="molecule type" value="Genomic_DNA"/>
</dbReference>
<dbReference type="CDD" id="cd03382">
    <property type="entry name" value="PAP2_dolichyldiphosphatase"/>
    <property type="match status" value="1"/>
</dbReference>
<dbReference type="EC" id="3.6.1.43" evidence="11"/>
<evidence type="ECO:0000259" key="12">
    <source>
        <dbReference type="SMART" id="SM00014"/>
    </source>
</evidence>
<evidence type="ECO:0000256" key="11">
    <source>
        <dbReference type="RuleBase" id="RU367078"/>
    </source>
</evidence>
<proteinExistence type="inferred from homology"/>
<evidence type="ECO:0000256" key="4">
    <source>
        <dbReference type="ARBA" id="ARBA00022692"/>
    </source>
</evidence>
<evidence type="ECO:0000313" key="13">
    <source>
        <dbReference type="EMBL" id="PYI10754.1"/>
    </source>
</evidence>
<accession>A0A319EZU6</accession>
<dbReference type="OrthoDB" id="302705at2759"/>
<dbReference type="AlphaFoldDB" id="A0A319EZU6"/>
<reference evidence="13 14" key="1">
    <citation type="submission" date="2018-02" db="EMBL/GenBank/DDBJ databases">
        <title>The genomes of Aspergillus section Nigri reveals drivers in fungal speciation.</title>
        <authorList>
            <consortium name="DOE Joint Genome Institute"/>
            <person name="Vesth T.C."/>
            <person name="Nybo J."/>
            <person name="Theobald S."/>
            <person name="Brandl J."/>
            <person name="Frisvad J.C."/>
            <person name="Nielsen K.F."/>
            <person name="Lyhne E.K."/>
            <person name="Kogle M.E."/>
            <person name="Kuo A."/>
            <person name="Riley R."/>
            <person name="Clum A."/>
            <person name="Nolan M."/>
            <person name="Lipzen A."/>
            <person name="Salamov A."/>
            <person name="Henrissat B."/>
            <person name="Wiebenga A."/>
            <person name="De vries R.P."/>
            <person name="Grigoriev I.V."/>
            <person name="Mortensen U.H."/>
            <person name="Andersen M.R."/>
            <person name="Baker S.E."/>
        </authorList>
    </citation>
    <scope>NUCLEOTIDE SEQUENCE [LARGE SCALE GENOMIC DNA]</scope>
    <source>
        <strain evidence="13 14">CBS 121057</strain>
    </source>
</reference>
<evidence type="ECO:0000256" key="2">
    <source>
        <dbReference type="ARBA" id="ARBA00004922"/>
    </source>
</evidence>
<dbReference type="GO" id="GO:0047874">
    <property type="term" value="F:dolichyldiphosphatase activity"/>
    <property type="evidence" value="ECO:0007669"/>
    <property type="project" value="UniProtKB-UniRule"/>
</dbReference>
<feature type="domain" description="Phosphatidic acid phosphatase type 2/haloperoxidase" evidence="12">
    <location>
        <begin position="58"/>
        <end position="177"/>
    </location>
</feature>
<feature type="transmembrane region" description="Helical" evidence="11">
    <location>
        <begin position="130"/>
        <end position="149"/>
    </location>
</feature>
<evidence type="ECO:0000256" key="3">
    <source>
        <dbReference type="ARBA" id="ARBA00005518"/>
    </source>
</evidence>
<feature type="transmembrane region" description="Helical" evidence="11">
    <location>
        <begin position="161"/>
        <end position="179"/>
    </location>
</feature>
<evidence type="ECO:0000256" key="7">
    <source>
        <dbReference type="ARBA" id="ARBA00022989"/>
    </source>
</evidence>
<dbReference type="PANTHER" id="PTHR11247">
    <property type="entry name" value="PALMITOYL-PROTEIN THIOESTERASE/DOLICHYLDIPHOSPHATASE 1"/>
    <property type="match status" value="1"/>
</dbReference>
<dbReference type="UniPathway" id="UPA00378"/>
<gene>
    <name evidence="13" type="ORF">BO78DRAFT_334548</name>
</gene>
<name>A0A319EZU6_ASPSB</name>
<keyword evidence="4 11" id="KW-0812">Transmembrane</keyword>
<comment type="subcellular location">
    <subcellularLocation>
        <location evidence="1 11">Endoplasmic reticulum membrane</location>
        <topology evidence="1 11">Multi-pass membrane protein</topology>
    </subcellularLocation>
</comment>
<dbReference type="Gene3D" id="1.20.144.10">
    <property type="entry name" value="Phosphatidic acid phosphatase type 2/haloperoxidase"/>
    <property type="match status" value="1"/>
</dbReference>
<keyword evidence="7 11" id="KW-1133">Transmembrane helix</keyword>
<feature type="transmembrane region" description="Helical" evidence="11">
    <location>
        <begin position="99"/>
        <end position="118"/>
    </location>
</feature>
<keyword evidence="14" id="KW-1185">Reference proteome</keyword>
<evidence type="ECO:0000256" key="5">
    <source>
        <dbReference type="ARBA" id="ARBA00022801"/>
    </source>
</evidence>
<protein>
    <recommendedName>
        <fullName evidence="11">Dolichyldiphosphatase</fullName>
        <ecNumber evidence="11">3.6.1.43</ecNumber>
    </recommendedName>
</protein>
<feature type="transmembrane region" description="Helical" evidence="11">
    <location>
        <begin position="31"/>
        <end position="51"/>
    </location>
</feature>
<dbReference type="GO" id="GO:0008610">
    <property type="term" value="P:lipid biosynthetic process"/>
    <property type="evidence" value="ECO:0007669"/>
    <property type="project" value="TreeGrafter"/>
</dbReference>
<dbReference type="VEuPathDB" id="FungiDB:BO78DRAFT_334548"/>
<keyword evidence="6 11" id="KW-0256">Endoplasmic reticulum</keyword>
<dbReference type="PANTHER" id="PTHR11247:SF1">
    <property type="entry name" value="DOLICHYLDIPHOSPHATASE 1"/>
    <property type="match status" value="1"/>
</dbReference>
<dbReference type="InterPro" id="IPR000326">
    <property type="entry name" value="PAP2/HPO"/>
</dbReference>
<keyword evidence="5 11" id="KW-0378">Hydrolase</keyword>
<dbReference type="SMART" id="SM00014">
    <property type="entry name" value="acidPPc"/>
    <property type="match status" value="1"/>
</dbReference>
<evidence type="ECO:0000256" key="6">
    <source>
        <dbReference type="ARBA" id="ARBA00022824"/>
    </source>
</evidence>
<dbReference type="InterPro" id="IPR039667">
    <property type="entry name" value="Dolichyldiphosphatase_PAP2"/>
</dbReference>
<organism evidence="13 14">
    <name type="scientific">Aspergillus sclerotiicarbonarius (strain CBS 121057 / IBT 28362)</name>
    <dbReference type="NCBI Taxonomy" id="1448318"/>
    <lineage>
        <taxon>Eukaryota</taxon>
        <taxon>Fungi</taxon>
        <taxon>Dikarya</taxon>
        <taxon>Ascomycota</taxon>
        <taxon>Pezizomycotina</taxon>
        <taxon>Eurotiomycetes</taxon>
        <taxon>Eurotiomycetidae</taxon>
        <taxon>Eurotiales</taxon>
        <taxon>Aspergillaceae</taxon>
        <taxon>Aspergillus</taxon>
        <taxon>Aspergillus subgen. Circumdati</taxon>
    </lineage>
</organism>
<evidence type="ECO:0000256" key="9">
    <source>
        <dbReference type="ARBA" id="ARBA00024907"/>
    </source>
</evidence>
<dbReference type="InterPro" id="IPR036938">
    <property type="entry name" value="PAP2/HPO_sf"/>
</dbReference>
<dbReference type="Pfam" id="PF01569">
    <property type="entry name" value="PAP2"/>
    <property type="match status" value="1"/>
</dbReference>
<comment type="pathway">
    <text evidence="2 11">Protein modification; protein glycosylation.</text>
</comment>
<comment type="function">
    <text evidence="9 11">Required for efficient N-glycosylation. Necessary for maintaining optimal levels of dolichol-linked oligosaccharides. Hydrolyzes dolichyl pyrophosphate at a very high rate and dolichyl monophosphate at a much lower rate. Does not act on phosphatidate.</text>
</comment>
<dbReference type="SUPFAM" id="SSF48317">
    <property type="entry name" value="Acid phosphatase/Vanadium-dependent haloperoxidase"/>
    <property type="match status" value="1"/>
</dbReference>
<sequence length="240" mass="27054">MPESVKMADIPLASLSLTHVHYNPHDPISFLSAWLALVPQALCVGYVTLIWASREVEVVLMFAGQLGCEALNFVLKRIVKEERPKQMLGKGYGMPSSHAQFMAYFAVYAGLFLIYRHSPALTHSGAALHFWVRVFLALVLCIAAGAVAVSRVYLNYHTPRQILAGCGAGVVCAFSWFFVTRLLRIHGWIDWVLDLEVVRFFRVRDLVVSEDLVEAGWQRWEAKRKLKRKGTSDQMSSKSK</sequence>
<keyword evidence="8 11" id="KW-0472">Membrane</keyword>
<dbReference type="GO" id="GO:0005789">
    <property type="term" value="C:endoplasmic reticulum membrane"/>
    <property type="evidence" value="ECO:0007669"/>
    <property type="project" value="UniProtKB-SubCell"/>
</dbReference>
<dbReference type="STRING" id="1448318.A0A319EZU6"/>
<dbReference type="GO" id="GO:0006487">
    <property type="term" value="P:protein N-linked glycosylation"/>
    <property type="evidence" value="ECO:0007669"/>
    <property type="project" value="UniProtKB-UniRule"/>
</dbReference>
<dbReference type="Proteomes" id="UP000248423">
    <property type="component" value="Unassembled WGS sequence"/>
</dbReference>
<comment type="catalytic activity">
    <reaction evidence="10 11">
        <text>a di-trans,poly-cis-dolichyl diphosphate + H2O = a di-trans,poly-cis-dolichyl phosphate + phosphate + H(+)</text>
        <dbReference type="Rhea" id="RHEA:14385"/>
        <dbReference type="Rhea" id="RHEA-COMP:19498"/>
        <dbReference type="Rhea" id="RHEA-COMP:19506"/>
        <dbReference type="ChEBI" id="CHEBI:15377"/>
        <dbReference type="ChEBI" id="CHEBI:15378"/>
        <dbReference type="ChEBI" id="CHEBI:43474"/>
        <dbReference type="ChEBI" id="CHEBI:57497"/>
        <dbReference type="ChEBI" id="CHEBI:57683"/>
        <dbReference type="EC" id="3.6.1.43"/>
    </reaction>
</comment>
<evidence type="ECO:0000313" key="14">
    <source>
        <dbReference type="Proteomes" id="UP000248423"/>
    </source>
</evidence>
<evidence type="ECO:0000256" key="8">
    <source>
        <dbReference type="ARBA" id="ARBA00023136"/>
    </source>
</evidence>
<evidence type="ECO:0000256" key="10">
    <source>
        <dbReference type="ARBA" id="ARBA00047349"/>
    </source>
</evidence>
<evidence type="ECO:0000256" key="1">
    <source>
        <dbReference type="ARBA" id="ARBA00004477"/>
    </source>
</evidence>
<dbReference type="FunFam" id="1.20.144.10:FF:000003">
    <property type="entry name" value="Dolichyldiphosphatase 1"/>
    <property type="match status" value="1"/>
</dbReference>
<comment type="similarity">
    <text evidence="3 11">Belongs to the dolichyldiphosphatase family.</text>
</comment>